<feature type="domain" description="Gfo/Idh/MocA-like oxidoreductase N-terminal" evidence="2">
    <location>
        <begin position="27"/>
        <end position="146"/>
    </location>
</feature>
<dbReference type="SUPFAM" id="SSF55347">
    <property type="entry name" value="Glyceraldehyde-3-phosphate dehydrogenase-like, C-terminal domain"/>
    <property type="match status" value="1"/>
</dbReference>
<dbReference type="EMBL" id="RAPO01000004">
    <property type="protein sequence ID" value="RKD89172.1"/>
    <property type="molecule type" value="Genomic_DNA"/>
</dbReference>
<evidence type="ECO:0000313" key="3">
    <source>
        <dbReference type="EMBL" id="RKD89172.1"/>
    </source>
</evidence>
<dbReference type="AlphaFoldDB" id="A0A3R7FTM4"/>
<dbReference type="InterPro" id="IPR050463">
    <property type="entry name" value="Gfo/Idh/MocA_oxidrdct_glycsds"/>
</dbReference>
<keyword evidence="4" id="KW-1185">Reference proteome</keyword>
<dbReference type="PANTHER" id="PTHR43818:SF11">
    <property type="entry name" value="BCDNA.GH03377"/>
    <property type="match status" value="1"/>
</dbReference>
<dbReference type="Gene3D" id="3.30.360.10">
    <property type="entry name" value="Dihydrodipicolinate Reductase, domain 2"/>
    <property type="match status" value="1"/>
</dbReference>
<dbReference type="GO" id="GO:0000166">
    <property type="term" value="F:nucleotide binding"/>
    <property type="evidence" value="ECO:0007669"/>
    <property type="project" value="InterPro"/>
</dbReference>
<protein>
    <submittedName>
        <fullName evidence="3">Putative dehydrogenase</fullName>
    </submittedName>
</protein>
<reference evidence="3 4" key="1">
    <citation type="submission" date="2018-09" db="EMBL/GenBank/DDBJ databases">
        <title>Genomic Encyclopedia of Archaeal and Bacterial Type Strains, Phase II (KMG-II): from individual species to whole genera.</title>
        <authorList>
            <person name="Goeker M."/>
        </authorList>
    </citation>
    <scope>NUCLEOTIDE SEQUENCE [LARGE SCALE GENOMIC DNA]</scope>
    <source>
        <strain evidence="3 4">DSM 13151</strain>
    </source>
</reference>
<proteinExistence type="predicted"/>
<dbReference type="Pfam" id="PF01408">
    <property type="entry name" value="GFO_IDH_MocA"/>
    <property type="match status" value="1"/>
</dbReference>
<dbReference type="InterPro" id="IPR000683">
    <property type="entry name" value="Gfo/Idh/MocA-like_OxRdtase_N"/>
</dbReference>
<sequence length="365" mass="40235">MTYTAGIIGTGGIAGMGILGMHDEERIGREKITASHAGGFEAQDEIELVAVADVDEANLEQFGDAWEIPPDRRYVGHEAMLEAETLDIVSVCTPSYLHHKHVVDAARSAADPDLIWCEKPIASSVTDADEMVAACEETDTELLVNHSFRFTEKLQQLRTLVQEEGILGEPLSVTTQFRMELLRNSTHLLDTLVYLLDARAEIVSGYVNGTNEAVDDLEAAREVDDAGGGGFVVMDDDTFVTIDCTIPRDSSSMTLQFIGDAGKLYLNNDDGEWRYWRLEDGEHVEAPLRGIDGSWTWEDDYERAFANAAAHIVDVLEGRAENRSTGVEATRSLEIIIGLYLSHHSGGKVEIPLARPLRDVRVTSW</sequence>
<accession>A0A3R7FTM4</accession>
<name>A0A3R7FTM4_9EURY</name>
<evidence type="ECO:0000313" key="4">
    <source>
        <dbReference type="Proteomes" id="UP000283805"/>
    </source>
</evidence>
<evidence type="ECO:0000259" key="2">
    <source>
        <dbReference type="Pfam" id="PF01408"/>
    </source>
</evidence>
<dbReference type="OrthoDB" id="303309at2157"/>
<dbReference type="PANTHER" id="PTHR43818">
    <property type="entry name" value="BCDNA.GH03377"/>
    <property type="match status" value="1"/>
</dbReference>
<dbReference type="RefSeq" id="WP_120246321.1">
    <property type="nucleotide sequence ID" value="NZ_RAPO01000004.1"/>
</dbReference>
<dbReference type="Gene3D" id="3.40.50.720">
    <property type="entry name" value="NAD(P)-binding Rossmann-like Domain"/>
    <property type="match status" value="1"/>
</dbReference>
<dbReference type="SUPFAM" id="SSF51735">
    <property type="entry name" value="NAD(P)-binding Rossmann-fold domains"/>
    <property type="match status" value="1"/>
</dbReference>
<dbReference type="GO" id="GO:0016491">
    <property type="term" value="F:oxidoreductase activity"/>
    <property type="evidence" value="ECO:0007669"/>
    <property type="project" value="UniProtKB-KW"/>
</dbReference>
<organism evidence="3 4">
    <name type="scientific">Halopiger aswanensis</name>
    <dbReference type="NCBI Taxonomy" id="148449"/>
    <lineage>
        <taxon>Archaea</taxon>
        <taxon>Methanobacteriati</taxon>
        <taxon>Methanobacteriota</taxon>
        <taxon>Stenosarchaea group</taxon>
        <taxon>Halobacteria</taxon>
        <taxon>Halobacteriales</taxon>
        <taxon>Natrialbaceae</taxon>
        <taxon>Halopiger</taxon>
    </lineage>
</organism>
<keyword evidence="1" id="KW-0560">Oxidoreductase</keyword>
<dbReference type="Proteomes" id="UP000283805">
    <property type="component" value="Unassembled WGS sequence"/>
</dbReference>
<comment type="caution">
    <text evidence="3">The sequence shown here is derived from an EMBL/GenBank/DDBJ whole genome shotgun (WGS) entry which is preliminary data.</text>
</comment>
<evidence type="ECO:0000256" key="1">
    <source>
        <dbReference type="ARBA" id="ARBA00023002"/>
    </source>
</evidence>
<gene>
    <name evidence="3" type="ORF">ATJ93_3998</name>
</gene>
<dbReference type="InterPro" id="IPR036291">
    <property type="entry name" value="NAD(P)-bd_dom_sf"/>
</dbReference>